<protein>
    <submittedName>
        <fullName evidence="2">28S ribosomal protein S22, mitochondrial</fullName>
    </submittedName>
</protein>
<dbReference type="WBParaSite" id="RSKR_0000880500.1">
    <property type="protein sequence ID" value="RSKR_0000880500.1"/>
    <property type="gene ID" value="RSKR_0000880500"/>
</dbReference>
<evidence type="ECO:0000313" key="2">
    <source>
        <dbReference type="WBParaSite" id="RSKR_0000880500.1"/>
    </source>
</evidence>
<name>A0AC35U8V2_9BILA</name>
<sequence length="994" mass="114762">MVPLLLPKFNLGRLSILFQRSNSAWFNHNNAGKISDKIDVEGVFLKEDVQELLKKLTGLNAEGKIFSDKKVHKMERSHFALMTEESYQDTIKKMEDKGAHFLQFVPLKEPRPNKSKILEKEEGIAGFDESKFIFTDITFDATDQDRTIVVRETDGTLRTATPSEHDRMNRMYYEKPNRPVLEPALFSGDDLKKALDTDKHEFVLDWACWFYEPDDPNFVALSKQVFDQILLAQKFDILYSTRHYGPFLFYCALNKEYIRLLNFFGREDRLADSATFIKLYKIVYPDWKTAVSVEDSDLKVVTDFLDSNSKSNQTDLHDLHMLVKKIRKNNEPTHGAKTASLAQEITVESRFEIFSITHCPTSIQFALAGFVRQVHSLEKSRAVLFTEQRNTIDDCNEVNYEDFEDEPTHGAKTASLAQEITVESRFEIFSITHCPTSIQFALAGFVRQVHSLEKSRAVLFTEQRNTIDDCNEVNYEDFEGIYSDSYSEVMNLIRINPHSALNVSNNLKLDKFTGSKESFEPPFLIESFYLIFKKGQFRLGLLTIDVKTVYEILSNGFMNSIAKPKHHDNQRLLKYVNSFKIVCDTGRYSALVNRQVQCHVHYRELSPTTKSLVLSCFCEAAETSPDDSKVVSSDFAGMFNHRKEYDDQVRANIDDLSKIFIATRGNIEVEHPKIVYPYSVNILNDVFDKKVAQLSNHHNGSERYKQISYRIDMKPNNSVTKVDFIYDETTDSLCNDIRNCSVLMNGVYLDFNINSFDMCRGLREIAVYYLPDQFFGAQDSDYVKKFPSDIKCYPNLPYSRQMWFPNQMLTLSMAEELKVYEGVYDNVNVTLTLTLKGEKKVRLVKARSRQVKGGWIDDVFKASTLMECKYKASRKMLPPNNACYKRIHLVERLLYTFCERPVSGAIGDVHCSTLHIRFNDLKFSDINIKGYFDEEGSFKRSVERAKSKEAKLKWLNHLKSYTPTNTYGHMLKLVPIVFFLIAPPLFYVIINKNA</sequence>
<accession>A0AC35U8V2</accession>
<proteinExistence type="predicted"/>
<reference evidence="2" key="1">
    <citation type="submission" date="2016-11" db="UniProtKB">
        <authorList>
            <consortium name="WormBaseParasite"/>
        </authorList>
    </citation>
    <scope>IDENTIFICATION</scope>
    <source>
        <strain evidence="2">KR3021</strain>
    </source>
</reference>
<evidence type="ECO:0000313" key="1">
    <source>
        <dbReference type="Proteomes" id="UP000095286"/>
    </source>
</evidence>
<dbReference type="Proteomes" id="UP000095286">
    <property type="component" value="Unplaced"/>
</dbReference>
<organism evidence="1 2">
    <name type="scientific">Rhabditophanes sp. KR3021</name>
    <dbReference type="NCBI Taxonomy" id="114890"/>
    <lineage>
        <taxon>Eukaryota</taxon>
        <taxon>Metazoa</taxon>
        <taxon>Ecdysozoa</taxon>
        <taxon>Nematoda</taxon>
        <taxon>Chromadorea</taxon>
        <taxon>Rhabditida</taxon>
        <taxon>Tylenchina</taxon>
        <taxon>Panagrolaimomorpha</taxon>
        <taxon>Strongyloidoidea</taxon>
        <taxon>Alloionematidae</taxon>
        <taxon>Rhabditophanes</taxon>
    </lineage>
</organism>